<dbReference type="Pfam" id="PF17921">
    <property type="entry name" value="Integrase_H2C2"/>
    <property type="match status" value="1"/>
</dbReference>
<dbReference type="GO" id="GO:0015074">
    <property type="term" value="P:DNA integration"/>
    <property type="evidence" value="ECO:0007669"/>
    <property type="project" value="InterPro"/>
</dbReference>
<dbReference type="Proteomes" id="UP001234989">
    <property type="component" value="Chromosome 4"/>
</dbReference>
<dbReference type="GO" id="GO:0003676">
    <property type="term" value="F:nucleic acid binding"/>
    <property type="evidence" value="ECO:0007669"/>
    <property type="project" value="InterPro"/>
</dbReference>
<dbReference type="Gene3D" id="1.10.340.70">
    <property type="match status" value="1"/>
</dbReference>
<accession>A0AAF0QJA0</accession>
<dbReference type="InterPro" id="IPR041588">
    <property type="entry name" value="Integrase_H2C2"/>
</dbReference>
<evidence type="ECO:0000313" key="3">
    <source>
        <dbReference type="Proteomes" id="UP001234989"/>
    </source>
</evidence>
<evidence type="ECO:0000259" key="1">
    <source>
        <dbReference type="PROSITE" id="PS50994"/>
    </source>
</evidence>
<dbReference type="AlphaFoldDB" id="A0AAF0QJA0"/>
<dbReference type="PANTHER" id="PTHR35046:SF9">
    <property type="entry name" value="RNA-DIRECTED DNA POLYMERASE"/>
    <property type="match status" value="1"/>
</dbReference>
<sequence>MSVARDIDSLEVVALYPEDPVFAQIFEDCEEWERERWMRDRSSTPYSKFDGFLFKGKRLCVHVSSWRELFVREAHNGGLMGHFGIEKTRGILEEQSYWPKMHKDVVRICGQCVVCRRAKSRLLPHGLYTPLTTPQRPWLDISMDFVLGLPRTKRGRGNIFIVVDQFSKMAHFIPCHKCDDATNVVSLFVEHVVKLRGIPQTIVSDRDPKFLSHFWKELWGRLSTKLLFSTSCHPQTDGQTEVVNRILGSMLRAVVQGKLASWEEHLPLVEFAYNRVTHSTIGMTPFKVGYGFNPLTPLDLTPLSQDVVKLRWE</sequence>
<organism evidence="2 3">
    <name type="scientific">Solanum verrucosum</name>
    <dbReference type="NCBI Taxonomy" id="315347"/>
    <lineage>
        <taxon>Eukaryota</taxon>
        <taxon>Viridiplantae</taxon>
        <taxon>Streptophyta</taxon>
        <taxon>Embryophyta</taxon>
        <taxon>Tracheophyta</taxon>
        <taxon>Spermatophyta</taxon>
        <taxon>Magnoliopsida</taxon>
        <taxon>eudicotyledons</taxon>
        <taxon>Gunneridae</taxon>
        <taxon>Pentapetalae</taxon>
        <taxon>asterids</taxon>
        <taxon>lamiids</taxon>
        <taxon>Solanales</taxon>
        <taxon>Solanaceae</taxon>
        <taxon>Solanoideae</taxon>
        <taxon>Solaneae</taxon>
        <taxon>Solanum</taxon>
    </lineage>
</organism>
<evidence type="ECO:0000313" key="2">
    <source>
        <dbReference type="EMBL" id="WMV24809.1"/>
    </source>
</evidence>
<dbReference type="InterPro" id="IPR012337">
    <property type="entry name" value="RNaseH-like_sf"/>
</dbReference>
<dbReference type="InterPro" id="IPR001584">
    <property type="entry name" value="Integrase_cat-core"/>
</dbReference>
<protein>
    <recommendedName>
        <fullName evidence="1">Integrase catalytic domain-containing protein</fullName>
    </recommendedName>
</protein>
<name>A0AAF0QJA0_SOLVR</name>
<keyword evidence="3" id="KW-1185">Reference proteome</keyword>
<feature type="domain" description="Integrase catalytic" evidence="1">
    <location>
        <begin position="133"/>
        <end position="293"/>
    </location>
</feature>
<gene>
    <name evidence="2" type="ORF">MTR67_018194</name>
</gene>
<dbReference type="Gene3D" id="3.30.420.10">
    <property type="entry name" value="Ribonuclease H-like superfamily/Ribonuclease H"/>
    <property type="match status" value="1"/>
</dbReference>
<dbReference type="PROSITE" id="PS50994">
    <property type="entry name" value="INTEGRASE"/>
    <property type="match status" value="1"/>
</dbReference>
<proteinExistence type="predicted"/>
<dbReference type="InterPro" id="IPR036397">
    <property type="entry name" value="RNaseH_sf"/>
</dbReference>
<reference evidence="2" key="1">
    <citation type="submission" date="2023-08" db="EMBL/GenBank/DDBJ databases">
        <title>A de novo genome assembly of Solanum verrucosum Schlechtendal, a Mexican diploid species geographically isolated from the other diploid A-genome species in potato relatives.</title>
        <authorList>
            <person name="Hosaka K."/>
        </authorList>
    </citation>
    <scope>NUCLEOTIDE SEQUENCE</scope>
    <source>
        <tissue evidence="2">Young leaves</tissue>
    </source>
</reference>
<dbReference type="SUPFAM" id="SSF53098">
    <property type="entry name" value="Ribonuclease H-like"/>
    <property type="match status" value="1"/>
</dbReference>
<dbReference type="EMBL" id="CP133615">
    <property type="protein sequence ID" value="WMV24809.1"/>
    <property type="molecule type" value="Genomic_DNA"/>
</dbReference>
<dbReference type="PANTHER" id="PTHR35046">
    <property type="entry name" value="ZINC KNUCKLE (CCHC-TYPE) FAMILY PROTEIN"/>
    <property type="match status" value="1"/>
</dbReference>